<dbReference type="InterPro" id="IPR016164">
    <property type="entry name" value="FAD-linked_Oxase-like_C"/>
</dbReference>
<dbReference type="Gene3D" id="1.10.45.10">
    <property type="entry name" value="Vanillyl-alcohol Oxidase, Chain A, domain 4"/>
    <property type="match status" value="1"/>
</dbReference>
<dbReference type="InterPro" id="IPR036318">
    <property type="entry name" value="FAD-bd_PCMH-like_sf"/>
</dbReference>
<keyword evidence="4" id="KW-0274">FAD</keyword>
<dbReference type="InterPro" id="IPR016166">
    <property type="entry name" value="FAD-bd_PCMH"/>
</dbReference>
<dbReference type="FunFam" id="1.10.45.10:FF:000001">
    <property type="entry name" value="D-lactate dehydrogenase mitochondrial"/>
    <property type="match status" value="1"/>
</dbReference>
<evidence type="ECO:0000256" key="2">
    <source>
        <dbReference type="ARBA" id="ARBA00008000"/>
    </source>
</evidence>
<organism evidence="6 7">
    <name type="scientific">Pseudovibrio axinellae</name>
    <dbReference type="NCBI Taxonomy" id="989403"/>
    <lineage>
        <taxon>Bacteria</taxon>
        <taxon>Pseudomonadati</taxon>
        <taxon>Pseudomonadota</taxon>
        <taxon>Alphaproteobacteria</taxon>
        <taxon>Hyphomicrobiales</taxon>
        <taxon>Stappiaceae</taxon>
        <taxon>Pseudovibrio</taxon>
    </lineage>
</organism>
<evidence type="ECO:0000313" key="6">
    <source>
        <dbReference type="EMBL" id="KZL18839.1"/>
    </source>
</evidence>
<dbReference type="Pfam" id="PF02913">
    <property type="entry name" value="FAD-oxidase_C"/>
    <property type="match status" value="1"/>
</dbReference>
<dbReference type="STRING" id="989403.SAMN05421798_101686"/>
<name>A0A165YH53_9HYPH</name>
<comment type="cofactor">
    <cofactor evidence="1">
        <name>FAD</name>
        <dbReference type="ChEBI" id="CHEBI:57692"/>
    </cofactor>
</comment>
<protein>
    <submittedName>
        <fullName evidence="6">Putative FAD-linked oxidoreductase</fullName>
        <ecNumber evidence="6">1.-.-.-</ecNumber>
    </submittedName>
</protein>
<dbReference type="GO" id="GO:0022904">
    <property type="term" value="P:respiratory electron transport chain"/>
    <property type="evidence" value="ECO:0007669"/>
    <property type="project" value="TreeGrafter"/>
</dbReference>
<evidence type="ECO:0000313" key="7">
    <source>
        <dbReference type="Proteomes" id="UP000076577"/>
    </source>
</evidence>
<dbReference type="InterPro" id="IPR051264">
    <property type="entry name" value="FAD-oxidored/transferase_4"/>
</dbReference>
<evidence type="ECO:0000256" key="4">
    <source>
        <dbReference type="ARBA" id="ARBA00022827"/>
    </source>
</evidence>
<keyword evidence="7" id="KW-1185">Reference proteome</keyword>
<dbReference type="Gene3D" id="3.30.465.10">
    <property type="match status" value="1"/>
</dbReference>
<keyword evidence="3" id="KW-0285">Flavoprotein</keyword>
<dbReference type="Gene3D" id="3.30.70.2190">
    <property type="match status" value="1"/>
</dbReference>
<gene>
    <name evidence="6" type="ORF">PsAD2_02355</name>
</gene>
<sequence>MAHCSFGYKPPKKVQSNNGRVLALPLSDSESQINFQHCDRKMTNPNLVSAFQGLIGDANVLVDDHDKTPFLVEWRDKFKGATPMVLRPGSTSEVAECVRLAAQHDLKVVPQGGNTGLVGGQIPNPDGSEIVLSLSRLNKIRNIDPEGYTMVADAGITLQAIHDAAEKHDRLFPLTLASQGSCEIGGNIATNAGGTAVLSYGNTRDLVLGLEVVLANGEVWHGLRTLRKDNTGYDLKQIFIGSEGTLGIITGASLKLYPAPAIVEVALVALDSPSKALSLFSLAKSHAGNMLTGFELIPDTGMQFVCEHMEQSRYPFEAPHPWYVLIEISAGTKDIDVASLTETIFTEAFENDLLRDGLLAQSKAQAEDFWRLRHGLSEAQKFEGGSIKHDVSVPIAKVPEFLEDAIEAVQKAVPGCRPVPFGHMGDGNIHFNITQPKGADKAEYLAKWDEVNRVVHGIVAHYNGSISAEHGIGILKRDLLAEVKSTTEMNMMRSIKAALDPANMFNPGRVL</sequence>
<proteinExistence type="inferred from homology"/>
<dbReference type="GO" id="GO:0071949">
    <property type="term" value="F:FAD binding"/>
    <property type="evidence" value="ECO:0007669"/>
    <property type="project" value="InterPro"/>
</dbReference>
<dbReference type="InterPro" id="IPR016171">
    <property type="entry name" value="Vanillyl_alc_oxidase_C-sub2"/>
</dbReference>
<comment type="caution">
    <text evidence="6">The sequence shown here is derived from an EMBL/GenBank/DDBJ whole genome shotgun (WGS) entry which is preliminary data.</text>
</comment>
<dbReference type="GO" id="GO:0016491">
    <property type="term" value="F:oxidoreductase activity"/>
    <property type="evidence" value="ECO:0007669"/>
    <property type="project" value="UniProtKB-KW"/>
</dbReference>
<dbReference type="InterPro" id="IPR016167">
    <property type="entry name" value="FAD-bd_PCMH_sub1"/>
</dbReference>
<reference evidence="6 7" key="1">
    <citation type="journal article" date="2016" name="Front. Microbiol.">
        <title>Comparative Genomic Analysis Reveals a Diverse Repertoire of Genes Involved in Prokaryote-Eukaryote Interactions within the Pseudovibrio Genus.</title>
        <authorList>
            <person name="Romano S."/>
            <person name="Fernandez-Guerra A."/>
            <person name="Reen F.J."/>
            <person name="Glockner F.O."/>
            <person name="Crowley S.P."/>
            <person name="O'Sullivan O."/>
            <person name="Cotter P.D."/>
            <person name="Adams C."/>
            <person name="Dobson A.D."/>
            <person name="O'Gara F."/>
        </authorList>
    </citation>
    <scope>NUCLEOTIDE SEQUENCE [LARGE SCALE GENOMIC DNA]</scope>
    <source>
        <strain evidence="6 7">Ad2</strain>
    </source>
</reference>
<evidence type="ECO:0000256" key="3">
    <source>
        <dbReference type="ARBA" id="ARBA00022630"/>
    </source>
</evidence>
<dbReference type="PANTHER" id="PTHR43716:SF2">
    <property type="entry name" value="BLL6224 PROTEIN"/>
    <property type="match status" value="1"/>
</dbReference>
<dbReference type="SUPFAM" id="SSF56176">
    <property type="entry name" value="FAD-binding/transporter-associated domain-like"/>
    <property type="match status" value="1"/>
</dbReference>
<dbReference type="SUPFAM" id="SSF55103">
    <property type="entry name" value="FAD-linked oxidases, C-terminal domain"/>
    <property type="match status" value="1"/>
</dbReference>
<dbReference type="InterPro" id="IPR016169">
    <property type="entry name" value="FAD-bd_PCMH_sub2"/>
</dbReference>
<dbReference type="PATRIC" id="fig|989403.3.peg.2511"/>
<dbReference type="Gene3D" id="3.30.70.2740">
    <property type="match status" value="1"/>
</dbReference>
<feature type="domain" description="FAD-binding PCMH-type" evidence="5">
    <location>
        <begin position="78"/>
        <end position="259"/>
    </location>
</feature>
<comment type="similarity">
    <text evidence="2">Belongs to the FAD-binding oxidoreductase/transferase type 4 family.</text>
</comment>
<dbReference type="EC" id="1.-.-.-" evidence="6"/>
<dbReference type="InterPro" id="IPR006094">
    <property type="entry name" value="Oxid_FAD_bind_N"/>
</dbReference>
<evidence type="ECO:0000256" key="1">
    <source>
        <dbReference type="ARBA" id="ARBA00001974"/>
    </source>
</evidence>
<evidence type="ECO:0000259" key="5">
    <source>
        <dbReference type="PROSITE" id="PS51387"/>
    </source>
</evidence>
<dbReference type="Gene3D" id="3.30.43.10">
    <property type="entry name" value="Uridine Diphospho-n-acetylenolpyruvylglucosamine Reductase, domain 2"/>
    <property type="match status" value="1"/>
</dbReference>
<keyword evidence="6" id="KW-0560">Oxidoreductase</keyword>
<dbReference type="PANTHER" id="PTHR43716">
    <property type="entry name" value="D-2-HYDROXYGLUTARATE DEHYDROGENASE, MITOCHONDRIAL"/>
    <property type="match status" value="1"/>
</dbReference>
<dbReference type="EMBL" id="LMCB01000017">
    <property type="protein sequence ID" value="KZL18839.1"/>
    <property type="molecule type" value="Genomic_DNA"/>
</dbReference>
<dbReference type="InterPro" id="IPR004113">
    <property type="entry name" value="FAD-bd_oxidored_4_C"/>
</dbReference>
<dbReference type="Proteomes" id="UP000076577">
    <property type="component" value="Unassembled WGS sequence"/>
</dbReference>
<accession>A0A165YH53</accession>
<dbReference type="AlphaFoldDB" id="A0A165YH53"/>
<dbReference type="Pfam" id="PF01565">
    <property type="entry name" value="FAD_binding_4"/>
    <property type="match status" value="1"/>
</dbReference>
<dbReference type="PROSITE" id="PS51387">
    <property type="entry name" value="FAD_PCMH"/>
    <property type="match status" value="1"/>
</dbReference>